<reference evidence="2" key="1">
    <citation type="submission" date="2020-06" db="EMBL/GenBank/DDBJ databases">
        <title>Legume-microbial interactions unlock mineral nutrients during tropical forest succession.</title>
        <authorList>
            <person name="Epihov D.Z."/>
        </authorList>
    </citation>
    <scope>NUCLEOTIDE SEQUENCE [LARGE SCALE GENOMIC DNA]</scope>
    <source>
        <strain evidence="2">Pan2503</strain>
    </source>
</reference>
<dbReference type="Pfam" id="PF01497">
    <property type="entry name" value="Peripla_BP_2"/>
    <property type="match status" value="1"/>
</dbReference>
<dbReference type="InterPro" id="IPR051030">
    <property type="entry name" value="Vitamin_B12-ABC_binding"/>
</dbReference>
<proteinExistence type="predicted"/>
<dbReference type="Gene3D" id="3.40.50.1980">
    <property type="entry name" value="Nitrogenase molybdenum iron protein domain"/>
    <property type="match status" value="2"/>
</dbReference>
<keyword evidence="3" id="KW-1185">Reference proteome</keyword>
<name>A0A7V8NN38_9BACT</name>
<dbReference type="PANTHER" id="PTHR42860:SF1">
    <property type="entry name" value="VITAMIN B12-BINDING PROTEIN"/>
    <property type="match status" value="1"/>
</dbReference>
<dbReference type="PANTHER" id="PTHR42860">
    <property type="entry name" value="VITAMIN B12-BINDING PROTEIN"/>
    <property type="match status" value="1"/>
</dbReference>
<dbReference type="SUPFAM" id="SSF53807">
    <property type="entry name" value="Helical backbone' metal receptor"/>
    <property type="match status" value="1"/>
</dbReference>
<dbReference type="PROSITE" id="PS50983">
    <property type="entry name" value="FE_B12_PBP"/>
    <property type="match status" value="1"/>
</dbReference>
<dbReference type="AlphaFoldDB" id="A0A7V8NN38"/>
<gene>
    <name evidence="2" type="ORF">HRJ53_04205</name>
</gene>
<feature type="domain" description="Fe/B12 periplasmic-binding" evidence="1">
    <location>
        <begin position="2"/>
        <end position="289"/>
    </location>
</feature>
<evidence type="ECO:0000259" key="1">
    <source>
        <dbReference type="PROSITE" id="PS50983"/>
    </source>
</evidence>
<dbReference type="EMBL" id="JACDQQ010000405">
    <property type="protein sequence ID" value="MBA0084177.1"/>
    <property type="molecule type" value="Genomic_DNA"/>
</dbReference>
<organism evidence="2 3">
    <name type="scientific">Candidatus Acidiferrum panamense</name>
    <dbReference type="NCBI Taxonomy" id="2741543"/>
    <lineage>
        <taxon>Bacteria</taxon>
        <taxon>Pseudomonadati</taxon>
        <taxon>Acidobacteriota</taxon>
        <taxon>Terriglobia</taxon>
        <taxon>Candidatus Acidiferrales</taxon>
        <taxon>Candidatus Acidiferrum</taxon>
    </lineage>
</organism>
<dbReference type="CDD" id="cd01144">
    <property type="entry name" value="BtuF"/>
    <property type="match status" value="1"/>
</dbReference>
<sequence length="314" mass="34541">MRIVSLLPSATEILFALGLDREIAGVSHECDFPSQARSKPVVIHSRLPEGASPVEIDRLVREYVSRGESLYSVDFEKLEKLHPDLIITQDLCHVCAASPDDFATALTRFDPRPEVLTLNPQDLGDVWRDILLVGEAACRGSQAEALVAEIGKRQGILESQLDPSARRPRVAFLEWLEPIYIGGHWVPEMIRSAGGEDAIGSARKPSFRVHLQDVIEARPDVLLVAPCGYSGKQARQEYESLALPDQWSAMPAVQNNRVYALEASSYFSRPGPRLVTGIEILAKVLDPSIAVSREAESAILRIPSERAASRAAYV</sequence>
<evidence type="ECO:0000313" key="2">
    <source>
        <dbReference type="EMBL" id="MBA0084177.1"/>
    </source>
</evidence>
<accession>A0A7V8NN38</accession>
<comment type="caution">
    <text evidence="2">The sequence shown here is derived from an EMBL/GenBank/DDBJ whole genome shotgun (WGS) entry which is preliminary data.</text>
</comment>
<protein>
    <submittedName>
        <fullName evidence="2">Cobalamin-binding protein</fullName>
    </submittedName>
</protein>
<dbReference type="Proteomes" id="UP000567293">
    <property type="component" value="Unassembled WGS sequence"/>
</dbReference>
<evidence type="ECO:0000313" key="3">
    <source>
        <dbReference type="Proteomes" id="UP000567293"/>
    </source>
</evidence>
<dbReference type="InterPro" id="IPR002491">
    <property type="entry name" value="ABC_transptr_periplasmic_BD"/>
</dbReference>